<protein>
    <submittedName>
        <fullName evidence="6">MBL fold metallo-hydrolase</fullName>
    </submittedName>
</protein>
<evidence type="ECO:0000256" key="1">
    <source>
        <dbReference type="ARBA" id="ARBA00001947"/>
    </source>
</evidence>
<dbReference type="Gene3D" id="3.60.15.10">
    <property type="entry name" value="Ribonuclease Z/Hydroxyacylglutathione hydrolase-like"/>
    <property type="match status" value="1"/>
</dbReference>
<comment type="caution">
    <text evidence="6">The sequence shown here is derived from an EMBL/GenBank/DDBJ whole genome shotgun (WGS) entry which is preliminary data.</text>
</comment>
<dbReference type="SMART" id="SM00849">
    <property type="entry name" value="Lactamase_B"/>
    <property type="match status" value="1"/>
</dbReference>
<dbReference type="InterPro" id="IPR001279">
    <property type="entry name" value="Metallo-B-lactamas"/>
</dbReference>
<keyword evidence="3 6" id="KW-0378">Hydrolase</keyword>
<accession>A0A6N9H9E6</accession>
<dbReference type="SUPFAM" id="SSF56281">
    <property type="entry name" value="Metallo-hydrolase/oxidoreductase"/>
    <property type="match status" value="1"/>
</dbReference>
<dbReference type="PANTHER" id="PTHR46233">
    <property type="entry name" value="HYDROXYACYLGLUTATHIONE HYDROLASE GLOC"/>
    <property type="match status" value="1"/>
</dbReference>
<keyword evidence="2" id="KW-0479">Metal-binding</keyword>
<dbReference type="RefSeq" id="WP_160953543.1">
    <property type="nucleotide sequence ID" value="NZ_WWEQ01000036.1"/>
</dbReference>
<keyword evidence="4" id="KW-0862">Zinc</keyword>
<organism evidence="6 7">
    <name type="scientific">Brevibacterium rongguiense</name>
    <dbReference type="NCBI Taxonomy" id="2695267"/>
    <lineage>
        <taxon>Bacteria</taxon>
        <taxon>Bacillati</taxon>
        <taxon>Actinomycetota</taxon>
        <taxon>Actinomycetes</taxon>
        <taxon>Micrococcales</taxon>
        <taxon>Brevibacteriaceae</taxon>
        <taxon>Brevibacterium</taxon>
    </lineage>
</organism>
<reference evidence="6 7" key="1">
    <citation type="submission" date="2020-01" db="EMBL/GenBank/DDBJ databases">
        <authorList>
            <person name="Deng T."/>
        </authorList>
    </citation>
    <scope>NUCLEOTIDE SEQUENCE [LARGE SCALE GENOMIC DNA]</scope>
    <source>
        <strain evidence="6 7">5221</strain>
    </source>
</reference>
<name>A0A6N9H9E6_9MICO</name>
<sequence length="227" mass="23486">MEIISATAELLGVNCYAVASEANAGDGPRPCILIDAGLDAGPDLEAALADLRWRPVAVLLTHGHPDHILGLPSYAGRWRVPVYIGAADHYRLVDPAATLSEQLAPLLGEFVRGWEAPEAQTVADAARLELAGLEISATTAPGHTEGSTLYDVHDPAAAEGPADVVFTGDVLFAGSIGRTDLPGSDPSAMQATLAAIRARQQPGGLPVLPGHGPASTLGHELQANPFF</sequence>
<gene>
    <name evidence="6" type="ORF">GSY69_09120</name>
</gene>
<dbReference type="InterPro" id="IPR051453">
    <property type="entry name" value="MBL_Glyoxalase_II"/>
</dbReference>
<evidence type="ECO:0000259" key="5">
    <source>
        <dbReference type="SMART" id="SM00849"/>
    </source>
</evidence>
<dbReference type="AlphaFoldDB" id="A0A6N9H9E6"/>
<dbReference type="InterPro" id="IPR036866">
    <property type="entry name" value="RibonucZ/Hydroxyglut_hydro"/>
</dbReference>
<dbReference type="Pfam" id="PF00753">
    <property type="entry name" value="Lactamase_B"/>
    <property type="match status" value="1"/>
</dbReference>
<dbReference type="GO" id="GO:0046872">
    <property type="term" value="F:metal ion binding"/>
    <property type="evidence" value="ECO:0007669"/>
    <property type="project" value="UniProtKB-KW"/>
</dbReference>
<comment type="cofactor">
    <cofactor evidence="1">
        <name>Zn(2+)</name>
        <dbReference type="ChEBI" id="CHEBI:29105"/>
    </cofactor>
</comment>
<dbReference type="EMBL" id="WWEQ01000036">
    <property type="protein sequence ID" value="MYM20122.1"/>
    <property type="molecule type" value="Genomic_DNA"/>
</dbReference>
<feature type="domain" description="Metallo-beta-lactamase" evidence="5">
    <location>
        <begin position="12"/>
        <end position="211"/>
    </location>
</feature>
<dbReference type="PANTHER" id="PTHR46233:SF3">
    <property type="entry name" value="HYDROXYACYLGLUTATHIONE HYDROLASE GLOC"/>
    <property type="match status" value="1"/>
</dbReference>
<keyword evidence="7" id="KW-1185">Reference proteome</keyword>
<evidence type="ECO:0000256" key="4">
    <source>
        <dbReference type="ARBA" id="ARBA00022833"/>
    </source>
</evidence>
<proteinExistence type="predicted"/>
<evidence type="ECO:0000313" key="7">
    <source>
        <dbReference type="Proteomes" id="UP000469215"/>
    </source>
</evidence>
<evidence type="ECO:0000256" key="3">
    <source>
        <dbReference type="ARBA" id="ARBA00022801"/>
    </source>
</evidence>
<evidence type="ECO:0000256" key="2">
    <source>
        <dbReference type="ARBA" id="ARBA00022723"/>
    </source>
</evidence>
<dbReference type="GO" id="GO:0016787">
    <property type="term" value="F:hydrolase activity"/>
    <property type="evidence" value="ECO:0007669"/>
    <property type="project" value="UniProtKB-KW"/>
</dbReference>
<dbReference type="Proteomes" id="UP000469215">
    <property type="component" value="Unassembled WGS sequence"/>
</dbReference>
<dbReference type="CDD" id="cd06262">
    <property type="entry name" value="metallo-hydrolase-like_MBL-fold"/>
    <property type="match status" value="1"/>
</dbReference>
<evidence type="ECO:0000313" key="6">
    <source>
        <dbReference type="EMBL" id="MYM20122.1"/>
    </source>
</evidence>